<organism evidence="1 2">
    <name type="scientific">Romanomermis culicivorax</name>
    <name type="common">Nematode worm</name>
    <dbReference type="NCBI Taxonomy" id="13658"/>
    <lineage>
        <taxon>Eukaryota</taxon>
        <taxon>Metazoa</taxon>
        <taxon>Ecdysozoa</taxon>
        <taxon>Nematoda</taxon>
        <taxon>Enoplea</taxon>
        <taxon>Dorylaimia</taxon>
        <taxon>Mermithida</taxon>
        <taxon>Mermithoidea</taxon>
        <taxon>Mermithidae</taxon>
        <taxon>Romanomermis</taxon>
    </lineage>
</organism>
<accession>A0A915HHB6</accession>
<dbReference type="WBParaSite" id="nRc.2.0.1.t00711-RA">
    <property type="protein sequence ID" value="nRc.2.0.1.t00711-RA"/>
    <property type="gene ID" value="nRc.2.0.1.g00711"/>
</dbReference>
<proteinExistence type="predicted"/>
<keyword evidence="1" id="KW-1185">Reference proteome</keyword>
<dbReference type="AlphaFoldDB" id="A0A915HHB6"/>
<dbReference type="Proteomes" id="UP000887565">
    <property type="component" value="Unplaced"/>
</dbReference>
<sequence>MAETSVADEFMRNPSMLFVHQHNVLTSKTSEEKKVLGMVLMWEKIYEEKTWPPPVVTKRVWEAFNFGWGTTGCRVKTTWGNDERSSCAWAQRGGHVGSRVTPVLLRLFEIE</sequence>
<reference evidence="2" key="1">
    <citation type="submission" date="2022-11" db="UniProtKB">
        <authorList>
            <consortium name="WormBaseParasite"/>
        </authorList>
    </citation>
    <scope>IDENTIFICATION</scope>
</reference>
<evidence type="ECO:0000313" key="2">
    <source>
        <dbReference type="WBParaSite" id="nRc.2.0.1.t00711-RA"/>
    </source>
</evidence>
<evidence type="ECO:0000313" key="1">
    <source>
        <dbReference type="Proteomes" id="UP000887565"/>
    </source>
</evidence>
<protein>
    <submittedName>
        <fullName evidence="2">Uncharacterized protein</fullName>
    </submittedName>
</protein>
<name>A0A915HHB6_ROMCU</name>